<evidence type="ECO:0000256" key="10">
    <source>
        <dbReference type="HAMAP-Rule" id="MF_00366"/>
    </source>
</evidence>
<dbReference type="Gene3D" id="3.90.940.10">
    <property type="match status" value="1"/>
</dbReference>
<evidence type="ECO:0000256" key="8">
    <source>
        <dbReference type="ARBA" id="ARBA00029924"/>
    </source>
</evidence>
<dbReference type="GO" id="GO:0006351">
    <property type="term" value="P:DNA-templated transcription"/>
    <property type="evidence" value="ECO:0007669"/>
    <property type="project" value="UniProtKB-UniRule"/>
</dbReference>
<keyword evidence="7 10" id="KW-0804">Transcription</keyword>
<dbReference type="NCBIfam" id="TIGR00690">
    <property type="entry name" value="rpoZ"/>
    <property type="match status" value="1"/>
</dbReference>
<keyword evidence="13" id="KW-1185">Reference proteome</keyword>
<dbReference type="AlphaFoldDB" id="A0A7W9SS31"/>
<keyword evidence="5 10" id="KW-0808">Transferase</keyword>
<evidence type="ECO:0000256" key="3">
    <source>
        <dbReference type="ARBA" id="ARBA00013725"/>
    </source>
</evidence>
<proteinExistence type="inferred from homology"/>
<dbReference type="SUPFAM" id="SSF63562">
    <property type="entry name" value="RPB6/omega subunit-like"/>
    <property type="match status" value="1"/>
</dbReference>
<feature type="region of interest" description="Disordered" evidence="11">
    <location>
        <begin position="105"/>
        <end position="152"/>
    </location>
</feature>
<dbReference type="PANTHER" id="PTHR34476:SF1">
    <property type="entry name" value="DNA-DIRECTED RNA POLYMERASE SUBUNIT OMEGA"/>
    <property type="match status" value="1"/>
</dbReference>
<comment type="similarity">
    <text evidence="1 10">Belongs to the RNA polymerase subunit omega family.</text>
</comment>
<evidence type="ECO:0000256" key="4">
    <source>
        <dbReference type="ARBA" id="ARBA00022478"/>
    </source>
</evidence>
<dbReference type="Proteomes" id="UP000520814">
    <property type="component" value="Unassembled WGS sequence"/>
</dbReference>
<dbReference type="GO" id="GO:0003677">
    <property type="term" value="F:DNA binding"/>
    <property type="evidence" value="ECO:0007669"/>
    <property type="project" value="UniProtKB-UniRule"/>
</dbReference>
<comment type="subunit">
    <text evidence="10">The RNAP catalytic core consists of 2 alpha, 1 beta, 1 beta' and 1 omega subunit. When a sigma factor is associated with the core the holoenzyme is formed, which can initiate transcription.</text>
</comment>
<evidence type="ECO:0000256" key="6">
    <source>
        <dbReference type="ARBA" id="ARBA00022695"/>
    </source>
</evidence>
<comment type="catalytic activity">
    <reaction evidence="9 10">
        <text>RNA(n) + a ribonucleoside 5'-triphosphate = RNA(n+1) + diphosphate</text>
        <dbReference type="Rhea" id="RHEA:21248"/>
        <dbReference type="Rhea" id="RHEA-COMP:14527"/>
        <dbReference type="Rhea" id="RHEA-COMP:17342"/>
        <dbReference type="ChEBI" id="CHEBI:33019"/>
        <dbReference type="ChEBI" id="CHEBI:61557"/>
        <dbReference type="ChEBI" id="CHEBI:140395"/>
        <dbReference type="EC" id="2.7.7.6"/>
    </reaction>
</comment>
<dbReference type="InterPro" id="IPR003716">
    <property type="entry name" value="DNA-dir_RNA_pol_omega"/>
</dbReference>
<evidence type="ECO:0000313" key="12">
    <source>
        <dbReference type="EMBL" id="MBB6051787.1"/>
    </source>
</evidence>
<dbReference type="EMBL" id="JACHGW010000003">
    <property type="protein sequence ID" value="MBB6051787.1"/>
    <property type="molecule type" value="Genomic_DNA"/>
</dbReference>
<organism evidence="12 13">
    <name type="scientific">Armatimonas rosea</name>
    <dbReference type="NCBI Taxonomy" id="685828"/>
    <lineage>
        <taxon>Bacteria</taxon>
        <taxon>Bacillati</taxon>
        <taxon>Armatimonadota</taxon>
        <taxon>Armatimonadia</taxon>
        <taxon>Armatimonadales</taxon>
        <taxon>Armatimonadaceae</taxon>
        <taxon>Armatimonas</taxon>
    </lineage>
</organism>
<dbReference type="GO" id="GO:0003899">
    <property type="term" value="F:DNA-directed RNA polymerase activity"/>
    <property type="evidence" value="ECO:0007669"/>
    <property type="project" value="UniProtKB-UniRule"/>
</dbReference>
<evidence type="ECO:0000256" key="7">
    <source>
        <dbReference type="ARBA" id="ARBA00023163"/>
    </source>
</evidence>
<keyword evidence="4 10" id="KW-0240">DNA-directed RNA polymerase</keyword>
<gene>
    <name evidence="10" type="primary">rpoZ</name>
    <name evidence="12" type="ORF">HNQ39_003597</name>
</gene>
<name>A0A7W9SS31_ARMRO</name>
<reference evidence="12 13" key="1">
    <citation type="submission" date="2020-08" db="EMBL/GenBank/DDBJ databases">
        <title>Genomic Encyclopedia of Type Strains, Phase IV (KMG-IV): sequencing the most valuable type-strain genomes for metagenomic binning, comparative biology and taxonomic classification.</title>
        <authorList>
            <person name="Goeker M."/>
        </authorList>
    </citation>
    <scope>NUCLEOTIDE SEQUENCE [LARGE SCALE GENOMIC DNA]</scope>
    <source>
        <strain evidence="12 13">DSM 23562</strain>
    </source>
</reference>
<dbReference type="RefSeq" id="WP_184199481.1">
    <property type="nucleotide sequence ID" value="NZ_JACHGW010000003.1"/>
</dbReference>
<evidence type="ECO:0000256" key="11">
    <source>
        <dbReference type="SAM" id="MobiDB-lite"/>
    </source>
</evidence>
<comment type="function">
    <text evidence="10">Promotes RNA polymerase assembly. Latches the N- and C-terminal regions of the beta' subunit thereby facilitating its interaction with the beta and alpha subunits.</text>
</comment>
<dbReference type="EC" id="2.7.7.6" evidence="2 10"/>
<evidence type="ECO:0000256" key="5">
    <source>
        <dbReference type="ARBA" id="ARBA00022679"/>
    </source>
</evidence>
<dbReference type="GO" id="GO:0000428">
    <property type="term" value="C:DNA-directed RNA polymerase complex"/>
    <property type="evidence" value="ECO:0007669"/>
    <property type="project" value="UniProtKB-KW"/>
</dbReference>
<dbReference type="HAMAP" id="MF_00366">
    <property type="entry name" value="RNApol_bact_RpoZ"/>
    <property type="match status" value="1"/>
</dbReference>
<comment type="caution">
    <text evidence="12">The sequence shown here is derived from an EMBL/GenBank/DDBJ whole genome shotgun (WGS) entry which is preliminary data.</text>
</comment>
<feature type="compositionally biased region" description="Basic and acidic residues" evidence="11">
    <location>
        <begin position="105"/>
        <end position="119"/>
    </location>
</feature>
<keyword evidence="6 10" id="KW-0548">Nucleotidyltransferase</keyword>
<dbReference type="InterPro" id="IPR006110">
    <property type="entry name" value="Pol_omega/Rpo6/RPB6"/>
</dbReference>
<accession>A0A7W9SS31</accession>
<feature type="compositionally biased region" description="Acidic residues" evidence="11">
    <location>
        <begin position="120"/>
        <end position="152"/>
    </location>
</feature>
<evidence type="ECO:0000256" key="2">
    <source>
        <dbReference type="ARBA" id="ARBA00012418"/>
    </source>
</evidence>
<evidence type="ECO:0000256" key="1">
    <source>
        <dbReference type="ARBA" id="ARBA00006711"/>
    </source>
</evidence>
<protein>
    <recommendedName>
        <fullName evidence="3 10">DNA-directed RNA polymerase subunit omega</fullName>
        <shortName evidence="10">RNAP omega subunit</shortName>
        <ecNumber evidence="2 10">2.7.7.6</ecNumber>
    </recommendedName>
    <alternativeName>
        <fullName evidence="10">RNA polymerase omega subunit</fullName>
    </alternativeName>
    <alternativeName>
        <fullName evidence="8 10">Transcriptase subunit omega</fullName>
    </alternativeName>
</protein>
<dbReference type="Pfam" id="PF01192">
    <property type="entry name" value="RNA_pol_Rpb6"/>
    <property type="match status" value="1"/>
</dbReference>
<dbReference type="InterPro" id="IPR036161">
    <property type="entry name" value="RPB6/omega-like_sf"/>
</dbReference>
<sequence length="152" mass="16740">MIYPSPDKIDKQIDSKYALVVLAAKRAKQLKEGSRPRLATDSTNSLTIALEEIAEGKVQYKFDEQSLAGREAIADQQAVIGARDIEVDIDPLALPDEDILRQAARELGGDLDNDDKNLLGDDDEGSDMLVDEEPEEEEPLIMPDDETEGSEI</sequence>
<dbReference type="PANTHER" id="PTHR34476">
    <property type="entry name" value="DNA-DIRECTED RNA POLYMERASE SUBUNIT OMEGA"/>
    <property type="match status" value="1"/>
</dbReference>
<evidence type="ECO:0000313" key="13">
    <source>
        <dbReference type="Proteomes" id="UP000520814"/>
    </source>
</evidence>
<evidence type="ECO:0000256" key="9">
    <source>
        <dbReference type="ARBA" id="ARBA00048552"/>
    </source>
</evidence>
<dbReference type="SMART" id="SM01409">
    <property type="entry name" value="RNA_pol_Rpb6"/>
    <property type="match status" value="1"/>
</dbReference>